<organism evidence="1 2">
    <name type="scientific">Pleomassaria siparia CBS 279.74</name>
    <dbReference type="NCBI Taxonomy" id="1314801"/>
    <lineage>
        <taxon>Eukaryota</taxon>
        <taxon>Fungi</taxon>
        <taxon>Dikarya</taxon>
        <taxon>Ascomycota</taxon>
        <taxon>Pezizomycotina</taxon>
        <taxon>Dothideomycetes</taxon>
        <taxon>Pleosporomycetidae</taxon>
        <taxon>Pleosporales</taxon>
        <taxon>Pleomassariaceae</taxon>
        <taxon>Pleomassaria</taxon>
    </lineage>
</organism>
<protein>
    <recommendedName>
        <fullName evidence="3">Protein HRI1</fullName>
    </recommendedName>
</protein>
<dbReference type="OrthoDB" id="4045395at2759"/>
<keyword evidence="2" id="KW-1185">Reference proteome</keyword>
<evidence type="ECO:0000313" key="2">
    <source>
        <dbReference type="Proteomes" id="UP000799428"/>
    </source>
</evidence>
<dbReference type="AlphaFoldDB" id="A0A6G1JSF0"/>
<dbReference type="Gene3D" id="2.40.128.320">
    <property type="entry name" value="Protein HRI1, N-terminal domain"/>
    <property type="match status" value="1"/>
</dbReference>
<sequence>MPTRTTPQVLKRVSMRWLPDPAFENTHTLALNVGGYFMDLRIATAENTLEWSRAGERKELSRNPLTCQWTRIIDSLGSTNPDEAAFKDLPNGDDLEFGTFSKDGVPTSYEEIWRDVTTEFIGDGDAWILQSGDGSTFLGKVGGIFLGMRQTPEGSFAVRKEVLSDSKGGGWKVEFESGAVEGIPRALDAVDVKSDRHKGGVSVGEKIRVGETEFIVRGAGKIQ</sequence>
<dbReference type="InterPro" id="IPR031818">
    <property type="entry name" value="Hri1"/>
</dbReference>
<name>A0A6G1JSF0_9PLEO</name>
<dbReference type="InterPro" id="IPR043047">
    <property type="entry name" value="Hri1_N_sf"/>
</dbReference>
<dbReference type="Pfam" id="PF16815">
    <property type="entry name" value="HRI1"/>
    <property type="match status" value="1"/>
</dbReference>
<dbReference type="Proteomes" id="UP000799428">
    <property type="component" value="Unassembled WGS sequence"/>
</dbReference>
<proteinExistence type="predicted"/>
<dbReference type="EMBL" id="MU005788">
    <property type="protein sequence ID" value="KAF2703243.1"/>
    <property type="molecule type" value="Genomic_DNA"/>
</dbReference>
<gene>
    <name evidence="1" type="ORF">K504DRAFT_474097</name>
</gene>
<evidence type="ECO:0000313" key="1">
    <source>
        <dbReference type="EMBL" id="KAF2703243.1"/>
    </source>
</evidence>
<reference evidence="1" key="1">
    <citation type="journal article" date="2020" name="Stud. Mycol.">
        <title>101 Dothideomycetes genomes: a test case for predicting lifestyles and emergence of pathogens.</title>
        <authorList>
            <person name="Haridas S."/>
            <person name="Albert R."/>
            <person name="Binder M."/>
            <person name="Bloem J."/>
            <person name="Labutti K."/>
            <person name="Salamov A."/>
            <person name="Andreopoulos B."/>
            <person name="Baker S."/>
            <person name="Barry K."/>
            <person name="Bills G."/>
            <person name="Bluhm B."/>
            <person name="Cannon C."/>
            <person name="Castanera R."/>
            <person name="Culley D."/>
            <person name="Daum C."/>
            <person name="Ezra D."/>
            <person name="Gonzalez J."/>
            <person name="Henrissat B."/>
            <person name="Kuo A."/>
            <person name="Liang C."/>
            <person name="Lipzen A."/>
            <person name="Lutzoni F."/>
            <person name="Magnuson J."/>
            <person name="Mondo S."/>
            <person name="Nolan M."/>
            <person name="Ohm R."/>
            <person name="Pangilinan J."/>
            <person name="Park H.-J."/>
            <person name="Ramirez L."/>
            <person name="Alfaro M."/>
            <person name="Sun H."/>
            <person name="Tritt A."/>
            <person name="Yoshinaga Y."/>
            <person name="Zwiers L.-H."/>
            <person name="Turgeon B."/>
            <person name="Goodwin S."/>
            <person name="Spatafora J."/>
            <person name="Crous P."/>
            <person name="Grigoriev I."/>
        </authorList>
    </citation>
    <scope>NUCLEOTIDE SEQUENCE</scope>
    <source>
        <strain evidence="1">CBS 279.74</strain>
    </source>
</reference>
<accession>A0A6G1JSF0</accession>
<evidence type="ECO:0008006" key="3">
    <source>
        <dbReference type="Google" id="ProtNLM"/>
    </source>
</evidence>